<proteinExistence type="predicted"/>
<dbReference type="Proteomes" id="UP001176941">
    <property type="component" value="Chromosome 5"/>
</dbReference>
<protein>
    <submittedName>
        <fullName evidence="1">Uncharacterized protein</fullName>
    </submittedName>
</protein>
<keyword evidence="2" id="KW-1185">Reference proteome</keyword>
<accession>A0ABN8ZND1</accession>
<dbReference type="EMBL" id="OX459941">
    <property type="protein sequence ID" value="CAI9175432.1"/>
    <property type="molecule type" value="Genomic_DNA"/>
</dbReference>
<name>A0ABN8ZND1_RANTA</name>
<reference evidence="1" key="1">
    <citation type="submission" date="2023-04" db="EMBL/GenBank/DDBJ databases">
        <authorList>
            <consortium name="ELIXIR-Norway"/>
        </authorList>
    </citation>
    <scope>NUCLEOTIDE SEQUENCE [LARGE SCALE GENOMIC DNA]</scope>
</reference>
<evidence type="ECO:0000313" key="1">
    <source>
        <dbReference type="EMBL" id="CAI9175432.1"/>
    </source>
</evidence>
<sequence>MGREDERPLLHGQSGGRWVGAVAGCEKGENECPYPWSEPGERRSQLREKRWSGWSWGKCAEERENNDTPTPARLVFRNTSGTVSLSHLLCPAPTHISFSRPPPHSSSPQQKSKFKIKFKEENIVVLGLFTHFLRKGVWYDLLLREGIQRFLSGWQAGCGSRLPLPPPCLPSAAGGAAGPAPFHAKPAGEAGLEWRSRRALIGRWKPIYSLTAPVTWMVVY</sequence>
<organism evidence="1 2">
    <name type="scientific">Rangifer tarandus platyrhynchus</name>
    <name type="common">Svalbard reindeer</name>
    <dbReference type="NCBI Taxonomy" id="3082113"/>
    <lineage>
        <taxon>Eukaryota</taxon>
        <taxon>Metazoa</taxon>
        <taxon>Chordata</taxon>
        <taxon>Craniata</taxon>
        <taxon>Vertebrata</taxon>
        <taxon>Euteleostomi</taxon>
        <taxon>Mammalia</taxon>
        <taxon>Eutheria</taxon>
        <taxon>Laurasiatheria</taxon>
        <taxon>Artiodactyla</taxon>
        <taxon>Ruminantia</taxon>
        <taxon>Pecora</taxon>
        <taxon>Cervidae</taxon>
        <taxon>Odocoileinae</taxon>
        <taxon>Rangifer</taxon>
    </lineage>
</organism>
<evidence type="ECO:0000313" key="2">
    <source>
        <dbReference type="Proteomes" id="UP001176941"/>
    </source>
</evidence>
<gene>
    <name evidence="1" type="ORF">MRATA1EN1_LOCUS24394</name>
</gene>